<keyword evidence="3 9" id="KW-0032">Aminotransferase</keyword>
<dbReference type="SUPFAM" id="SSF53383">
    <property type="entry name" value="PLP-dependent transferases"/>
    <property type="match status" value="1"/>
</dbReference>
<dbReference type="Pfam" id="PF00266">
    <property type="entry name" value="Aminotran_5"/>
    <property type="match status" value="1"/>
</dbReference>
<sequence length="359" mass="38525">MALYRRVFMTDNRWTFLIDGTARAGIEAALVSLVEPGARLLVVRAGRFGLLLSEIAQRIGADIRTLDIPWGEVATPAQIEAAIVAHQPQVFATIHGDTSTTMAQPLDGVGEICRRHGVLSYVDATATLGGMAVATDGWGVDVVTGGLQKCMGGPPGSSPITISDRAAAHIMARRHVEAGIRDDDAEDGGRARIGSNYFDLAMIMEYWSDRRLNHHTEATSMLYGAREAARIVLEEGLEARFARHRAASRAMVAGLRAMGLVVYGQDACRMTNVTGVHIPDGVDGERVRARMRADFEIEIGTAFGPLAGRIWRIGAMGYNAMKHKVLLTLGALEAVLRQEGHPLASGAAVDAARATYEGL</sequence>
<comment type="caution">
    <text evidence="9">The sequence shown here is derived from an EMBL/GenBank/DDBJ whole genome shotgun (WGS) entry which is preliminary data.</text>
</comment>
<dbReference type="InterPro" id="IPR024169">
    <property type="entry name" value="SP_NH2Trfase/AEP_transaminase"/>
</dbReference>
<dbReference type="Gene3D" id="3.90.1150.10">
    <property type="entry name" value="Aspartate Aminotransferase, domain 1"/>
    <property type="match status" value="1"/>
</dbReference>
<evidence type="ECO:0000256" key="5">
    <source>
        <dbReference type="ARBA" id="ARBA00022898"/>
    </source>
</evidence>
<dbReference type="PIRSF" id="PIRSF000524">
    <property type="entry name" value="SPT"/>
    <property type="match status" value="1"/>
</dbReference>
<evidence type="ECO:0000313" key="9">
    <source>
        <dbReference type="EMBL" id="MBB2177488.1"/>
    </source>
</evidence>
<feature type="binding site" evidence="6">
    <location>
        <position position="312"/>
    </location>
    <ligand>
        <name>substrate</name>
    </ligand>
</feature>
<dbReference type="GO" id="GO:0004760">
    <property type="term" value="F:L-serine-pyruvate transaminase activity"/>
    <property type="evidence" value="ECO:0007669"/>
    <property type="project" value="TreeGrafter"/>
</dbReference>
<evidence type="ECO:0000256" key="2">
    <source>
        <dbReference type="ARBA" id="ARBA00009236"/>
    </source>
</evidence>
<reference evidence="9 10" key="1">
    <citation type="submission" date="2020-04" db="EMBL/GenBank/DDBJ databases">
        <title>Description of novel Gluconacetobacter.</title>
        <authorList>
            <person name="Sombolestani A."/>
        </authorList>
    </citation>
    <scope>NUCLEOTIDE SEQUENCE [LARGE SCALE GENOMIC DNA]</scope>
    <source>
        <strain evidence="9 10">LMG 21312</strain>
    </source>
</reference>
<accession>A0A7W4JAB9</accession>
<dbReference type="InterPro" id="IPR000192">
    <property type="entry name" value="Aminotrans_V_dom"/>
</dbReference>
<evidence type="ECO:0000256" key="4">
    <source>
        <dbReference type="ARBA" id="ARBA00022679"/>
    </source>
</evidence>
<gene>
    <name evidence="9" type="ORF">HLH21_16415</name>
</gene>
<protein>
    <submittedName>
        <fullName evidence="9">Alanine--glyoxylate aminotransferase family protein</fullName>
    </submittedName>
</protein>
<comment type="similarity">
    <text evidence="2">Belongs to the class-V pyridoxal-phosphate-dependent aminotransferase family.</text>
</comment>
<dbReference type="InterPro" id="IPR015422">
    <property type="entry name" value="PyrdxlP-dep_Trfase_small"/>
</dbReference>
<evidence type="ECO:0000259" key="8">
    <source>
        <dbReference type="Pfam" id="PF00266"/>
    </source>
</evidence>
<dbReference type="RefSeq" id="WP_182944826.1">
    <property type="nucleotide sequence ID" value="NZ_JABEQH010000031.1"/>
</dbReference>
<dbReference type="GO" id="GO:0008453">
    <property type="term" value="F:alanine-glyoxylate transaminase activity"/>
    <property type="evidence" value="ECO:0007669"/>
    <property type="project" value="TreeGrafter"/>
</dbReference>
<dbReference type="PANTHER" id="PTHR21152">
    <property type="entry name" value="AMINOTRANSFERASE CLASS V"/>
    <property type="match status" value="1"/>
</dbReference>
<proteinExistence type="inferred from homology"/>
<keyword evidence="5 7" id="KW-0663">Pyridoxal phosphate</keyword>
<comment type="cofactor">
    <cofactor evidence="1 7">
        <name>pyridoxal 5'-phosphate</name>
        <dbReference type="ChEBI" id="CHEBI:597326"/>
    </cofactor>
</comment>
<dbReference type="InterPro" id="IPR015424">
    <property type="entry name" value="PyrdxlP-dep_Trfase"/>
</dbReference>
<feature type="domain" description="Aminotransferase class V" evidence="8">
    <location>
        <begin position="16"/>
        <end position="298"/>
    </location>
</feature>
<keyword evidence="4 9" id="KW-0808">Transferase</keyword>
<feature type="non-terminal residue" evidence="9">
    <location>
        <position position="1"/>
    </location>
</feature>
<name>A0A7W4JAB9_9PROT</name>
<dbReference type="EMBL" id="JABEQH010000031">
    <property type="protein sequence ID" value="MBB2177488.1"/>
    <property type="molecule type" value="Genomic_DNA"/>
</dbReference>
<dbReference type="AlphaFoldDB" id="A0A7W4JAB9"/>
<dbReference type="Proteomes" id="UP000561066">
    <property type="component" value="Unassembled WGS sequence"/>
</dbReference>
<evidence type="ECO:0000256" key="1">
    <source>
        <dbReference type="ARBA" id="ARBA00001933"/>
    </source>
</evidence>
<evidence type="ECO:0000256" key="7">
    <source>
        <dbReference type="PIRSR" id="PIRSR000524-50"/>
    </source>
</evidence>
<evidence type="ECO:0000256" key="3">
    <source>
        <dbReference type="ARBA" id="ARBA00022576"/>
    </source>
</evidence>
<dbReference type="Gene3D" id="3.40.640.10">
    <property type="entry name" value="Type I PLP-dependent aspartate aminotransferase-like (Major domain)"/>
    <property type="match status" value="1"/>
</dbReference>
<dbReference type="PANTHER" id="PTHR21152:SF40">
    <property type="entry name" value="ALANINE--GLYOXYLATE AMINOTRANSFERASE"/>
    <property type="match status" value="1"/>
</dbReference>
<evidence type="ECO:0000256" key="6">
    <source>
        <dbReference type="PIRSR" id="PIRSR000524-1"/>
    </source>
</evidence>
<organism evidence="9 10">
    <name type="scientific">Gluconacetobacter johannae</name>
    <dbReference type="NCBI Taxonomy" id="112140"/>
    <lineage>
        <taxon>Bacteria</taxon>
        <taxon>Pseudomonadati</taxon>
        <taxon>Pseudomonadota</taxon>
        <taxon>Alphaproteobacteria</taxon>
        <taxon>Acetobacterales</taxon>
        <taxon>Acetobacteraceae</taxon>
        <taxon>Gluconacetobacter</taxon>
    </lineage>
</organism>
<dbReference type="GO" id="GO:0019265">
    <property type="term" value="P:glycine biosynthetic process, by transamination of glyoxylate"/>
    <property type="evidence" value="ECO:0007669"/>
    <property type="project" value="TreeGrafter"/>
</dbReference>
<evidence type="ECO:0000313" key="10">
    <source>
        <dbReference type="Proteomes" id="UP000561066"/>
    </source>
</evidence>
<keyword evidence="10" id="KW-1185">Reference proteome</keyword>
<dbReference type="FunFam" id="3.40.640.10:FF:000027">
    <property type="entry name" value="Serine--pyruvate aminotransferase, mitochondrial"/>
    <property type="match status" value="1"/>
</dbReference>
<dbReference type="InterPro" id="IPR015421">
    <property type="entry name" value="PyrdxlP-dep_Trfase_major"/>
</dbReference>
<feature type="modified residue" description="N6-(pyridoxal phosphate)lysine" evidence="7">
    <location>
        <position position="149"/>
    </location>
</feature>